<evidence type="ECO:0000313" key="3">
    <source>
        <dbReference type="Proteomes" id="UP000240424"/>
    </source>
</evidence>
<dbReference type="Pfam" id="PF02720">
    <property type="entry name" value="DUF222"/>
    <property type="match status" value="1"/>
</dbReference>
<organism evidence="2 3">
    <name type="scientific">Mycobacterium numidiamassiliense</name>
    <dbReference type="NCBI Taxonomy" id="1841861"/>
    <lineage>
        <taxon>Bacteria</taxon>
        <taxon>Bacillati</taxon>
        <taxon>Actinomycetota</taxon>
        <taxon>Actinomycetes</taxon>
        <taxon>Mycobacteriales</taxon>
        <taxon>Mycobacteriaceae</taxon>
        <taxon>Mycobacterium</taxon>
    </lineage>
</organism>
<evidence type="ECO:0000313" key="2">
    <source>
        <dbReference type="EMBL" id="SPM40032.1"/>
    </source>
</evidence>
<gene>
    <name evidence="2" type="ORF">MNAB215_2228</name>
</gene>
<proteinExistence type="predicted"/>
<dbReference type="InterPro" id="IPR003870">
    <property type="entry name" value="DUF222"/>
</dbReference>
<protein>
    <submittedName>
        <fullName evidence="2">HNH nuclease</fullName>
    </submittedName>
</protein>
<dbReference type="Proteomes" id="UP000240424">
    <property type="component" value="Unassembled WGS sequence"/>
</dbReference>
<sequence length="126" mass="13945">VAVAESLHRQESMLTARRMAAVRHCCGIGWPRKNGARAEGRTDWRTVRLILSRTDSLSDDKLSAKVDQSLATRTGNWHGWSKLRIVNAVDATARATDPDAARERRVAAEDDRHIGINALDDGMAEI</sequence>
<dbReference type="AlphaFoldDB" id="A0A2U3P8E8"/>
<feature type="domain" description="DUF222" evidence="1">
    <location>
        <begin position="23"/>
        <end position="126"/>
    </location>
</feature>
<accession>A0A2U3P8E8</accession>
<feature type="non-terminal residue" evidence="2">
    <location>
        <position position="1"/>
    </location>
</feature>
<evidence type="ECO:0000259" key="1">
    <source>
        <dbReference type="Pfam" id="PF02720"/>
    </source>
</evidence>
<dbReference type="EMBL" id="FUEZ01000004">
    <property type="protein sequence ID" value="SPM40032.1"/>
    <property type="molecule type" value="Genomic_DNA"/>
</dbReference>
<name>A0A2U3P8E8_9MYCO</name>
<keyword evidence="3" id="KW-1185">Reference proteome</keyword>
<reference evidence="2 3" key="1">
    <citation type="submission" date="2017-01" db="EMBL/GenBank/DDBJ databases">
        <authorList>
            <consortium name="Urmite Genomes"/>
        </authorList>
    </citation>
    <scope>NUCLEOTIDE SEQUENCE [LARGE SCALE GENOMIC DNA]</scope>
    <source>
        <strain evidence="2 3">AB215</strain>
    </source>
</reference>
<dbReference type="STRING" id="1841861.GCA_900157365_00545"/>